<keyword evidence="2" id="KW-0106">Calcium</keyword>
<gene>
    <name evidence="4" type="ORF">ITJ86_11905</name>
</gene>
<dbReference type="Proteomes" id="UP000611215">
    <property type="component" value="Unassembled WGS sequence"/>
</dbReference>
<feature type="domain" description="Choice-of-anchor A" evidence="3">
    <location>
        <begin position="32"/>
        <end position="324"/>
    </location>
</feature>
<dbReference type="EMBL" id="JADOET010000010">
    <property type="protein sequence ID" value="MBF8150606.1"/>
    <property type="molecule type" value="Genomic_DNA"/>
</dbReference>
<dbReference type="RefSeq" id="WP_195871868.1">
    <property type="nucleotide sequence ID" value="NZ_JADOET010000010.1"/>
</dbReference>
<proteinExistence type="predicted"/>
<dbReference type="PANTHER" id="PTHR10199:SF110">
    <property type="entry name" value="TSP C-TERMINAL DOMAIN-CONTAINING PROTEIN"/>
    <property type="match status" value="1"/>
</dbReference>
<evidence type="ECO:0000313" key="4">
    <source>
        <dbReference type="EMBL" id="MBF8150606.1"/>
    </source>
</evidence>
<sequence>MEIKKLLFSFVVCYFFFYVSKPLNAQSDPVNPTAAATNFNVFTSGDAIAIKTESEGSWAVGGDLTLDGTLNIFGGNTYYNGDTQPTALVVNGKVNYVSGRLQVLEHNYIKIGDLSTSTIFEVDQNNVISNTRITPLGGHFDSTPSIALSTPQPSTSIAADPQIDFAAAFNQFTAVSDYLSTLSTNVSWNSNAFSQGKLWVDLIPNATNVINLTVDEFNSFSEIKFNGLVPSETTPFIVNITVVSADQDVVTLHSWPNIVGGPLSYAPYILYNFADVNSTLNYTGGSQIYGTIYAPSARFNNRSNFNIDGQIIVEAFEQNSGEVHPYIFDTTIGFPPTPSEEICDGIDNNGDGVIDEGFADTDGDGVADCIDNCPEVANPDQADLDGNGIGDVCDEPEIEEICDGIDNNRDGVIDEGFTDTDGDGVADCVDNCIYAYNPDQTDSDGNGIGDACDGVAAAGPFYRSSFGLETYPVPFNGTLNLKYRTTLDANATIEVVDISGRLLKRLTHTISKDDINSVITVDLSTESQNNKVLFVRFITSEGTIVKRVMSK</sequence>
<dbReference type="NCBIfam" id="TIGR04215">
    <property type="entry name" value="choice_anch_A"/>
    <property type="match status" value="1"/>
</dbReference>
<organism evidence="4 5">
    <name type="scientific">Winogradskyella marina</name>
    <dbReference type="NCBI Taxonomy" id="2785530"/>
    <lineage>
        <taxon>Bacteria</taxon>
        <taxon>Pseudomonadati</taxon>
        <taxon>Bacteroidota</taxon>
        <taxon>Flavobacteriia</taxon>
        <taxon>Flavobacteriales</taxon>
        <taxon>Flavobacteriaceae</taxon>
        <taxon>Winogradskyella</taxon>
    </lineage>
</organism>
<evidence type="ECO:0000313" key="5">
    <source>
        <dbReference type="Proteomes" id="UP000611215"/>
    </source>
</evidence>
<dbReference type="Pfam" id="PF20597">
    <property type="entry name" value="pAdhesive_15"/>
    <property type="match status" value="1"/>
</dbReference>
<keyword evidence="1" id="KW-0732">Signal</keyword>
<dbReference type="Gene3D" id="4.10.1080.10">
    <property type="entry name" value="TSP type-3 repeat"/>
    <property type="match status" value="1"/>
</dbReference>
<dbReference type="InterPro" id="IPR026588">
    <property type="entry name" value="Choice_anch_A"/>
</dbReference>
<reference evidence="4 5" key="1">
    <citation type="submission" date="2020-11" db="EMBL/GenBank/DDBJ databases">
        <title>Winogradskyella marina sp. nov., isolated from marine sediment.</title>
        <authorList>
            <person name="Bo J."/>
            <person name="Wang S."/>
            <person name="Song X."/>
            <person name="Du Z."/>
        </authorList>
    </citation>
    <scope>NUCLEOTIDE SEQUENCE [LARGE SCALE GENOMIC DNA]</scope>
    <source>
        <strain evidence="4 5">F6397</strain>
    </source>
</reference>
<dbReference type="PANTHER" id="PTHR10199">
    <property type="entry name" value="THROMBOSPONDIN"/>
    <property type="match status" value="1"/>
</dbReference>
<accession>A0ABS0EJF6</accession>
<dbReference type="SUPFAM" id="SSF103647">
    <property type="entry name" value="TSP type-3 repeat"/>
    <property type="match status" value="2"/>
</dbReference>
<keyword evidence="5" id="KW-1185">Reference proteome</keyword>
<name>A0ABS0EJF6_9FLAO</name>
<dbReference type="Pfam" id="PF02412">
    <property type="entry name" value="TSP_3"/>
    <property type="match status" value="2"/>
</dbReference>
<evidence type="ECO:0000256" key="1">
    <source>
        <dbReference type="ARBA" id="ARBA00022729"/>
    </source>
</evidence>
<protein>
    <submittedName>
        <fullName evidence="4">Choice-of-anchor A family protein</fullName>
    </submittedName>
</protein>
<dbReference type="NCBIfam" id="TIGR04183">
    <property type="entry name" value="Por_Secre_tail"/>
    <property type="match status" value="1"/>
</dbReference>
<dbReference type="InterPro" id="IPR028974">
    <property type="entry name" value="TSP_type-3_rpt"/>
</dbReference>
<dbReference type="InterPro" id="IPR003367">
    <property type="entry name" value="Thrombospondin_3-like_rpt"/>
</dbReference>
<comment type="caution">
    <text evidence="4">The sequence shown here is derived from an EMBL/GenBank/DDBJ whole genome shotgun (WGS) entry which is preliminary data.</text>
</comment>
<evidence type="ECO:0000259" key="3">
    <source>
        <dbReference type="Pfam" id="PF20597"/>
    </source>
</evidence>
<dbReference type="InterPro" id="IPR026444">
    <property type="entry name" value="Secre_tail"/>
</dbReference>
<evidence type="ECO:0000256" key="2">
    <source>
        <dbReference type="ARBA" id="ARBA00022837"/>
    </source>
</evidence>